<feature type="compositionally biased region" description="Polar residues" evidence="1">
    <location>
        <begin position="294"/>
        <end position="311"/>
    </location>
</feature>
<protein>
    <submittedName>
        <fullName evidence="2">Integrase core domain containing protein</fullName>
    </submittedName>
</protein>
<keyword evidence="3" id="KW-1185">Reference proteome</keyword>
<sequence>MAPKKLVTYSKRGKSKSVAPSFRLIDKDTDTDTDPAYVPLNTRTSRTAPRGTKGTPRKVLPDVVTISQSDEKHSLIGSPTGAASSSEGSMSGSESAHASGSESTYPAGSDSAQAAGSSAKSVTGSGENDQAASYDKATSSESIPAPRNDDPTPVAGEPNRCRFLYGLTTGHSWSLNTSEIDYRWDIVRSGAFQRNAEQREAVLLWLARYIDADGERAEWVAAPRLGIRKATLNFCGQVLLVAGALDIGLIRDEANMAAPRRDPQIEVPPLGTDLADTVRQAQGGDPIIPYHTDTVPSSSSQATSIDPSSSRSIPQLGATVVPLARVQKLEAQMATLLHHIQPWMQKSIAESEARMERRMEGMMDQKVQAVNKRLDAFELRVLERSAPAIDLSALQADLSSLQTDVDAILAAPSGPAPIHAKGKRHRSHRTEEEKAHKRQRRQEKEARRASIIDEELRQLRVRERVTGALSSAQVAELQPILRDGVSTTDGVMRLIESTTEGAMIANVGITEGATITVRAGSGKSDPLAC</sequence>
<evidence type="ECO:0000313" key="2">
    <source>
        <dbReference type="EnsemblPlants" id="PGSC0003DMT400086178"/>
    </source>
</evidence>
<feature type="compositionally biased region" description="Polar residues" evidence="1">
    <location>
        <begin position="122"/>
        <end position="142"/>
    </location>
</feature>
<dbReference type="PaxDb" id="4113-PGSC0003DMT400086178"/>
<dbReference type="EnsemblPlants" id="PGSC0003DMT400086178">
    <property type="protein sequence ID" value="PGSC0003DMT400086178"/>
    <property type="gene ID" value="PGSC0003DMG400035749"/>
</dbReference>
<evidence type="ECO:0000313" key="3">
    <source>
        <dbReference type="Proteomes" id="UP000011115"/>
    </source>
</evidence>
<feature type="compositionally biased region" description="Low complexity" evidence="1">
    <location>
        <begin position="81"/>
        <end position="121"/>
    </location>
</feature>
<dbReference type="HOGENOM" id="CLU_028647_4_0_1"/>
<dbReference type="Proteomes" id="UP000011115">
    <property type="component" value="Unassembled WGS sequence"/>
</dbReference>
<name>M1DB61_SOLTU</name>
<accession>M1DB61</accession>
<feature type="region of interest" description="Disordered" evidence="1">
    <location>
        <begin position="290"/>
        <end position="311"/>
    </location>
</feature>
<organism evidence="2 3">
    <name type="scientific">Solanum tuberosum</name>
    <name type="common">Potato</name>
    <dbReference type="NCBI Taxonomy" id="4113"/>
    <lineage>
        <taxon>Eukaryota</taxon>
        <taxon>Viridiplantae</taxon>
        <taxon>Streptophyta</taxon>
        <taxon>Embryophyta</taxon>
        <taxon>Tracheophyta</taxon>
        <taxon>Spermatophyta</taxon>
        <taxon>Magnoliopsida</taxon>
        <taxon>eudicotyledons</taxon>
        <taxon>Gunneridae</taxon>
        <taxon>Pentapetalae</taxon>
        <taxon>asterids</taxon>
        <taxon>lamiids</taxon>
        <taxon>Solanales</taxon>
        <taxon>Solanaceae</taxon>
        <taxon>Solanoideae</taxon>
        <taxon>Solaneae</taxon>
        <taxon>Solanum</taxon>
    </lineage>
</organism>
<reference evidence="2" key="2">
    <citation type="submission" date="2015-06" db="UniProtKB">
        <authorList>
            <consortium name="EnsemblPlants"/>
        </authorList>
    </citation>
    <scope>IDENTIFICATION</scope>
    <source>
        <strain evidence="2">DM1-3 516 R44</strain>
    </source>
</reference>
<dbReference type="AlphaFoldDB" id="M1DB61"/>
<feature type="region of interest" description="Disordered" evidence="1">
    <location>
        <begin position="1"/>
        <end position="157"/>
    </location>
</feature>
<dbReference type="Gramene" id="PGSC0003DMT400086178">
    <property type="protein sequence ID" value="PGSC0003DMT400086178"/>
    <property type="gene ID" value="PGSC0003DMG400035749"/>
</dbReference>
<feature type="region of interest" description="Disordered" evidence="1">
    <location>
        <begin position="412"/>
        <end position="447"/>
    </location>
</feature>
<dbReference type="InParanoid" id="M1DB61"/>
<proteinExistence type="predicted"/>
<reference evidence="3" key="1">
    <citation type="journal article" date="2011" name="Nature">
        <title>Genome sequence and analysis of the tuber crop potato.</title>
        <authorList>
            <consortium name="The Potato Genome Sequencing Consortium"/>
        </authorList>
    </citation>
    <scope>NUCLEOTIDE SEQUENCE [LARGE SCALE GENOMIC DNA]</scope>
    <source>
        <strain evidence="3">cv. DM1-3 516 R44</strain>
    </source>
</reference>
<evidence type="ECO:0000256" key="1">
    <source>
        <dbReference type="SAM" id="MobiDB-lite"/>
    </source>
</evidence>